<feature type="transmembrane region" description="Helical" evidence="1">
    <location>
        <begin position="37"/>
        <end position="56"/>
    </location>
</feature>
<dbReference type="HOGENOM" id="CLU_1615556_0_0_6"/>
<dbReference type="KEGG" id="awd:AWOD_I_0976"/>
<dbReference type="Proteomes" id="UP000032427">
    <property type="component" value="Chromosome 1"/>
</dbReference>
<organism evidence="2 3">
    <name type="scientific">Aliivibrio wodanis</name>
    <dbReference type="NCBI Taxonomy" id="80852"/>
    <lineage>
        <taxon>Bacteria</taxon>
        <taxon>Pseudomonadati</taxon>
        <taxon>Pseudomonadota</taxon>
        <taxon>Gammaproteobacteria</taxon>
        <taxon>Vibrionales</taxon>
        <taxon>Vibrionaceae</taxon>
        <taxon>Aliivibrio</taxon>
    </lineage>
</organism>
<sequence length="164" mass="19643">MVEIYDLWQFTVFWIVALCVFSSALTIPFYKWKKRGGVVIVFFCTAAFSFLSLFVLEHKITNEISELINEDSFVVETYEGFDNELFLKALKSKRFVYTYRTRPLEKRNIHIVNHQEEVKLQVAQDSKYPHLYWVFYPKYRYSSLNELGKIRIKKLSNNRLTNKD</sequence>
<evidence type="ECO:0000313" key="2">
    <source>
        <dbReference type="EMBL" id="CED71067.1"/>
    </source>
</evidence>
<proteinExistence type="predicted"/>
<accession>A0A090IL80</accession>
<keyword evidence="1" id="KW-0472">Membrane</keyword>
<dbReference type="OrthoDB" id="5894501at2"/>
<dbReference type="EMBL" id="LN554846">
    <property type="protein sequence ID" value="CED71067.1"/>
    <property type="molecule type" value="Genomic_DNA"/>
</dbReference>
<evidence type="ECO:0000256" key="1">
    <source>
        <dbReference type="SAM" id="Phobius"/>
    </source>
</evidence>
<keyword evidence="1" id="KW-1133">Transmembrane helix</keyword>
<feature type="transmembrane region" description="Helical" evidence="1">
    <location>
        <begin position="12"/>
        <end position="30"/>
    </location>
</feature>
<name>A0A090IL80_9GAMM</name>
<gene>
    <name evidence="2" type="ORF">AWOD_I_0976</name>
</gene>
<protein>
    <submittedName>
        <fullName evidence="2">Membrane protein</fullName>
    </submittedName>
</protein>
<evidence type="ECO:0000313" key="3">
    <source>
        <dbReference type="Proteomes" id="UP000032427"/>
    </source>
</evidence>
<dbReference type="AlphaFoldDB" id="A0A090IL80"/>
<keyword evidence="1" id="KW-0812">Transmembrane</keyword>
<dbReference type="PATRIC" id="fig|80852.17.peg.994"/>
<reference evidence="3" key="1">
    <citation type="submission" date="2014-09" db="EMBL/GenBank/DDBJ databases">
        <authorList>
            <person name="Hjerde E."/>
        </authorList>
    </citation>
    <scope>NUCLEOTIDE SEQUENCE [LARGE SCALE GENOMIC DNA]</scope>
    <source>
        <strain evidence="3">06/09/139</strain>
    </source>
</reference>
<keyword evidence="3" id="KW-1185">Reference proteome</keyword>